<dbReference type="SUPFAM" id="SSF53335">
    <property type="entry name" value="S-adenosyl-L-methionine-dependent methyltransferases"/>
    <property type="match status" value="1"/>
</dbReference>
<keyword evidence="3" id="KW-1185">Reference proteome</keyword>
<dbReference type="CDD" id="cd02440">
    <property type="entry name" value="AdoMet_MTases"/>
    <property type="match status" value="1"/>
</dbReference>
<dbReference type="PANTHER" id="PTHR44942:SF10">
    <property type="entry name" value="METHYLTRANSFERASE TYPE 11 DOMAIN-CONTAINING PROTEIN"/>
    <property type="match status" value="1"/>
</dbReference>
<evidence type="ECO:0000259" key="1">
    <source>
        <dbReference type="Pfam" id="PF08241"/>
    </source>
</evidence>
<accession>A0A8E2EPV4</accession>
<organism evidence="2 3">
    <name type="scientific">Glonium stellatum</name>
    <dbReference type="NCBI Taxonomy" id="574774"/>
    <lineage>
        <taxon>Eukaryota</taxon>
        <taxon>Fungi</taxon>
        <taxon>Dikarya</taxon>
        <taxon>Ascomycota</taxon>
        <taxon>Pezizomycotina</taxon>
        <taxon>Dothideomycetes</taxon>
        <taxon>Pleosporomycetidae</taxon>
        <taxon>Gloniales</taxon>
        <taxon>Gloniaceae</taxon>
        <taxon>Glonium</taxon>
    </lineage>
</organism>
<name>A0A8E2EPV4_9PEZI</name>
<dbReference type="GO" id="GO:0032259">
    <property type="term" value="P:methylation"/>
    <property type="evidence" value="ECO:0007669"/>
    <property type="project" value="UniProtKB-KW"/>
</dbReference>
<dbReference type="Pfam" id="PF08241">
    <property type="entry name" value="Methyltransf_11"/>
    <property type="match status" value="1"/>
</dbReference>
<evidence type="ECO:0000313" key="2">
    <source>
        <dbReference type="EMBL" id="OCL02453.1"/>
    </source>
</evidence>
<dbReference type="Proteomes" id="UP000250140">
    <property type="component" value="Unassembled WGS sequence"/>
</dbReference>
<evidence type="ECO:0000313" key="3">
    <source>
        <dbReference type="Proteomes" id="UP000250140"/>
    </source>
</evidence>
<dbReference type="InterPro" id="IPR013216">
    <property type="entry name" value="Methyltransf_11"/>
</dbReference>
<dbReference type="InterPro" id="IPR051052">
    <property type="entry name" value="Diverse_substrate_MTase"/>
</dbReference>
<keyword evidence="2" id="KW-0808">Transferase</keyword>
<dbReference type="OrthoDB" id="10027013at2759"/>
<proteinExistence type="predicted"/>
<keyword evidence="2" id="KW-0489">Methyltransferase</keyword>
<reference evidence="2 3" key="1">
    <citation type="journal article" date="2016" name="Nat. Commun.">
        <title>Ectomycorrhizal ecology is imprinted in the genome of the dominant symbiotic fungus Cenococcum geophilum.</title>
        <authorList>
            <consortium name="DOE Joint Genome Institute"/>
            <person name="Peter M."/>
            <person name="Kohler A."/>
            <person name="Ohm R.A."/>
            <person name="Kuo A."/>
            <person name="Krutzmann J."/>
            <person name="Morin E."/>
            <person name="Arend M."/>
            <person name="Barry K.W."/>
            <person name="Binder M."/>
            <person name="Choi C."/>
            <person name="Clum A."/>
            <person name="Copeland A."/>
            <person name="Grisel N."/>
            <person name="Haridas S."/>
            <person name="Kipfer T."/>
            <person name="LaButti K."/>
            <person name="Lindquist E."/>
            <person name="Lipzen A."/>
            <person name="Maire R."/>
            <person name="Meier B."/>
            <person name="Mihaltcheva S."/>
            <person name="Molinier V."/>
            <person name="Murat C."/>
            <person name="Poggeler S."/>
            <person name="Quandt C.A."/>
            <person name="Sperisen C."/>
            <person name="Tritt A."/>
            <person name="Tisserant E."/>
            <person name="Crous P.W."/>
            <person name="Henrissat B."/>
            <person name="Nehls U."/>
            <person name="Egli S."/>
            <person name="Spatafora J.W."/>
            <person name="Grigoriev I.V."/>
            <person name="Martin F.M."/>
        </authorList>
    </citation>
    <scope>NUCLEOTIDE SEQUENCE [LARGE SCALE GENOMIC DNA]</scope>
    <source>
        <strain evidence="2 3">CBS 207.34</strain>
    </source>
</reference>
<dbReference type="Gene3D" id="3.40.50.150">
    <property type="entry name" value="Vaccinia Virus protein VP39"/>
    <property type="match status" value="1"/>
</dbReference>
<gene>
    <name evidence="2" type="ORF">AOQ84DRAFT_327395</name>
</gene>
<protein>
    <submittedName>
        <fullName evidence="2">S-adenosyl-L-methionine-dependent methyltransferase</fullName>
    </submittedName>
</protein>
<feature type="domain" description="Methyltransferase type 11" evidence="1">
    <location>
        <begin position="48"/>
        <end position="148"/>
    </location>
</feature>
<dbReference type="AlphaFoldDB" id="A0A8E2EPV4"/>
<dbReference type="GO" id="GO:0008757">
    <property type="term" value="F:S-adenosylmethionine-dependent methyltransferase activity"/>
    <property type="evidence" value="ECO:0007669"/>
    <property type="project" value="InterPro"/>
</dbReference>
<dbReference type="PANTHER" id="PTHR44942">
    <property type="entry name" value="METHYLTRANSF_11 DOMAIN-CONTAINING PROTEIN"/>
    <property type="match status" value="1"/>
</dbReference>
<sequence>MASDPTFRSYKPAQARQYAGARLAYPSVLYDHIFAEHEASGGGLGFVLDVGCGPGSATRDLASAFEHAVGVDPGEGMINVARERGGETSKGEKIRYEVCEAERLTDVPDIPLGGVDLLTSATAAHWFDMKKFWPQAAQLVRPGGTVAIWTRGQHYAHPDMPRGAEINEIQSAFQRTVEPYMQPGNLIAHEMYDNLELPWAADPTQTAFPKDKFQRFDWDRGGLSDGKDFFGGSQEFPMAVYEQALGTVSAVTRWREAHPELVGTERDCVTEALAKLRQVLGDQMLRGGGATALLMFKRAE</sequence>
<dbReference type="EMBL" id="KV750954">
    <property type="protein sequence ID" value="OCL02453.1"/>
    <property type="molecule type" value="Genomic_DNA"/>
</dbReference>
<dbReference type="InterPro" id="IPR029063">
    <property type="entry name" value="SAM-dependent_MTases_sf"/>
</dbReference>